<dbReference type="OrthoDB" id="3257538at2759"/>
<dbReference type="Pfam" id="PF14737">
    <property type="entry name" value="DUF4470"/>
    <property type="match status" value="1"/>
</dbReference>
<reference evidence="2" key="1">
    <citation type="submission" date="2021-02" db="EMBL/GenBank/DDBJ databases">
        <authorList>
            <person name="Dougan E. K."/>
            <person name="Rhodes N."/>
            <person name="Thang M."/>
            <person name="Chan C."/>
        </authorList>
    </citation>
    <scope>NUCLEOTIDE SEQUENCE</scope>
</reference>
<proteinExistence type="predicted"/>
<feature type="domain" description="DUF4470" evidence="1">
    <location>
        <begin position="283"/>
        <end position="362"/>
    </location>
</feature>
<accession>A0A812TWK0</accession>
<comment type="caution">
    <text evidence="2">The sequence shown here is derived from an EMBL/GenBank/DDBJ whole genome shotgun (WGS) entry which is preliminary data.</text>
</comment>
<keyword evidence="3" id="KW-1185">Reference proteome</keyword>
<evidence type="ECO:0000313" key="3">
    <source>
        <dbReference type="Proteomes" id="UP000604046"/>
    </source>
</evidence>
<name>A0A812TWK0_9DINO</name>
<sequence>MQSRSVKEGLLLLSRHSLRSSSRAFVHMVERDMSRSRIARSSPARILANGTFLNAATRAQGHAEQLAAMSGPTQAAEEWGRARGIQTEVLISDSIIRDMASFGVSVGMGANVSVHQCKCINNDPVSFFVKDGSNFTLSASLVYYTRQRSRCTWAGGWTHPTNAVNIGTNYGGEVRLLQNAFIGPGSMAEAMHEDFRILPQHMKSLGMWSSPAYQEGNEHFTKDSAEVPSLEALAARLPKACRPTVVDVKRRDETRMPLLAHQRPCYTVADAHWSPTSSQYYAIGNTFGFSVARDIPKEVSNVSVLLAACGDIRNLLATVSACPATSLHFTLNDGNKSMLARNLTLLQLIAQGAADEDVLAVWANHCLTTHQRDVLLDALKALESKSSHPPWISHDASLQGVFTEWMTAQEVFSADELLRKRQPGLDISTSEELSCTAAAAGGKLSARARREIASYIKTGSLPDLAACQGSEDARACVNPTLLLAPGLQYTVYFSTSIFRAVPLAGTATSAVEGLLDTLKPQFESFRQAVEEHRVFVRTEAGDVLGVMQSYASKQQFDFIDTSNVADYVSMAAILHASSRVLKPQGYTRVVAESVINGCIVPADPPTSYLGKSVPPGLLKSITGLEFDRAECLVTSVRTSWKLSEPMPSAPGRLLLDLASAVTASRATDVRLQARVMICAHPAIATLMNMIRCTQDERFLGLLVKLEAAPEHDWEAEVWASQEKELSLLSFDADVELRLIPYKSNEPPSLGPVPFATCLPGPCAPGRADRDDDELGRGDGSCLLSDVPSQSCPNQAVVCNACLYSSHRHHHSGSESAAWNDELQSGC</sequence>
<dbReference type="AlphaFoldDB" id="A0A812TWK0"/>
<dbReference type="EMBL" id="CAJNDS010002615">
    <property type="protein sequence ID" value="CAE7545954.1"/>
    <property type="molecule type" value="Genomic_DNA"/>
</dbReference>
<organism evidence="2 3">
    <name type="scientific">Symbiodinium natans</name>
    <dbReference type="NCBI Taxonomy" id="878477"/>
    <lineage>
        <taxon>Eukaryota</taxon>
        <taxon>Sar</taxon>
        <taxon>Alveolata</taxon>
        <taxon>Dinophyceae</taxon>
        <taxon>Suessiales</taxon>
        <taxon>Symbiodiniaceae</taxon>
        <taxon>Symbiodinium</taxon>
    </lineage>
</organism>
<dbReference type="InterPro" id="IPR027974">
    <property type="entry name" value="DUF4470"/>
</dbReference>
<protein>
    <recommendedName>
        <fullName evidence="1">DUF4470 domain-containing protein</fullName>
    </recommendedName>
</protein>
<evidence type="ECO:0000259" key="1">
    <source>
        <dbReference type="Pfam" id="PF14737"/>
    </source>
</evidence>
<dbReference type="Proteomes" id="UP000604046">
    <property type="component" value="Unassembled WGS sequence"/>
</dbReference>
<gene>
    <name evidence="2" type="ORF">SNAT2548_LOCUS30634</name>
</gene>
<evidence type="ECO:0000313" key="2">
    <source>
        <dbReference type="EMBL" id="CAE7545954.1"/>
    </source>
</evidence>